<comment type="similarity">
    <text evidence="1 6">Belongs to the aldehyde dehydrogenase family.</text>
</comment>
<evidence type="ECO:0000256" key="2">
    <source>
        <dbReference type="ARBA" id="ARBA00023002"/>
    </source>
</evidence>
<evidence type="ECO:0000259" key="7">
    <source>
        <dbReference type="Pfam" id="PF00171"/>
    </source>
</evidence>
<accession>A0A967AYH3</accession>
<sequence>MTTAHVTSFVDGEWTAPTGHRADVVSPHTEDVIAEVELADADTARSAVAAAVRDQPAWAATPPSVRAALVERMATLVQEREDELTELITAEVGMPAAQARVLQVQSAIGALQDAARLLRQALAPETIGDTVVVHEPAGVVVGITPWNFPLYQAALKVGPALAAGCAIVLKPSEVTPLTAIVLAEVFADARTALGRCGHDVPTGICSVVLGDADIGAVLAADHRIDLVSLTGSTSAGRAVAAAASGTVTRVSLELGGKSPLVVLPDADLEEAVRYGVARCFVNSGQTCAALTRLIVPRDRLAEVERIAADAVAEVRLGETLGPLVSRTQRDRVLAFIDRGLAEGARLVAGGSDRPRERGWFVRPTVFSDTRPEMTIVREEIFGPVLVLQAYDSVAEAVQLANDTDYGLAAGVIGGDPKAEREVASQLRAGMVFLGAVPTNPQAPFGGVKHSGYGRERGRHGISEYLVPKALVGAAKDRS</sequence>
<dbReference type="InterPro" id="IPR016163">
    <property type="entry name" value="Ald_DH_C"/>
</dbReference>
<dbReference type="EC" id="1.2.1.3" evidence="3"/>
<keyword evidence="9" id="KW-1185">Reference proteome</keyword>
<dbReference type="PANTHER" id="PTHR42804">
    <property type="entry name" value="ALDEHYDE DEHYDROGENASE"/>
    <property type="match status" value="1"/>
</dbReference>
<gene>
    <name evidence="8" type="ORF">G9U51_03040</name>
</gene>
<dbReference type="SUPFAM" id="SSF53720">
    <property type="entry name" value="ALDH-like"/>
    <property type="match status" value="1"/>
</dbReference>
<dbReference type="Proteomes" id="UP000744769">
    <property type="component" value="Unassembled WGS sequence"/>
</dbReference>
<evidence type="ECO:0000313" key="9">
    <source>
        <dbReference type="Proteomes" id="UP000744769"/>
    </source>
</evidence>
<evidence type="ECO:0000256" key="1">
    <source>
        <dbReference type="ARBA" id="ARBA00009986"/>
    </source>
</evidence>
<evidence type="ECO:0000256" key="4">
    <source>
        <dbReference type="ARBA" id="ARBA00049194"/>
    </source>
</evidence>
<evidence type="ECO:0000256" key="6">
    <source>
        <dbReference type="RuleBase" id="RU003345"/>
    </source>
</evidence>
<dbReference type="EMBL" id="JAAOIV010000002">
    <property type="protein sequence ID" value="NHN54757.1"/>
    <property type="molecule type" value="Genomic_DNA"/>
</dbReference>
<dbReference type="InterPro" id="IPR015590">
    <property type="entry name" value="Aldehyde_DH_dom"/>
</dbReference>
<dbReference type="PANTHER" id="PTHR42804:SF1">
    <property type="entry name" value="ALDEHYDE DEHYDROGENASE-RELATED"/>
    <property type="match status" value="1"/>
</dbReference>
<protein>
    <recommendedName>
        <fullName evidence="3">aldehyde dehydrogenase (NAD(+))</fullName>
        <ecNumber evidence="3">1.2.1.3</ecNumber>
    </recommendedName>
</protein>
<dbReference type="Pfam" id="PF00171">
    <property type="entry name" value="Aldedh"/>
    <property type="match status" value="1"/>
</dbReference>
<dbReference type="Gene3D" id="3.40.309.10">
    <property type="entry name" value="Aldehyde Dehydrogenase, Chain A, domain 2"/>
    <property type="match status" value="1"/>
</dbReference>
<dbReference type="InterPro" id="IPR016160">
    <property type="entry name" value="Ald_DH_CS_CYS"/>
</dbReference>
<dbReference type="InterPro" id="IPR016161">
    <property type="entry name" value="Ald_DH/histidinol_DH"/>
</dbReference>
<name>A0A967AYH3_9MICO</name>
<evidence type="ECO:0000313" key="8">
    <source>
        <dbReference type="EMBL" id="NHN54757.1"/>
    </source>
</evidence>
<dbReference type="GO" id="GO:0004029">
    <property type="term" value="F:aldehyde dehydrogenase (NAD+) activity"/>
    <property type="evidence" value="ECO:0007669"/>
    <property type="project" value="UniProtKB-EC"/>
</dbReference>
<comment type="catalytic activity">
    <reaction evidence="4">
        <text>an aldehyde + NAD(+) + H2O = a carboxylate + NADH + 2 H(+)</text>
        <dbReference type="Rhea" id="RHEA:16185"/>
        <dbReference type="ChEBI" id="CHEBI:15377"/>
        <dbReference type="ChEBI" id="CHEBI:15378"/>
        <dbReference type="ChEBI" id="CHEBI:17478"/>
        <dbReference type="ChEBI" id="CHEBI:29067"/>
        <dbReference type="ChEBI" id="CHEBI:57540"/>
        <dbReference type="ChEBI" id="CHEBI:57945"/>
        <dbReference type="EC" id="1.2.1.3"/>
    </reaction>
</comment>
<organism evidence="8 9">
    <name type="scientific">Metallococcus carri</name>
    <dbReference type="NCBI Taxonomy" id="1656884"/>
    <lineage>
        <taxon>Bacteria</taxon>
        <taxon>Bacillati</taxon>
        <taxon>Actinomycetota</taxon>
        <taxon>Actinomycetes</taxon>
        <taxon>Micrococcales</taxon>
        <taxon>Dermacoccaceae</taxon>
        <taxon>Metallococcus</taxon>
    </lineage>
</organism>
<comment type="caution">
    <text evidence="8">The sequence shown here is derived from an EMBL/GenBank/DDBJ whole genome shotgun (WGS) entry which is preliminary data.</text>
</comment>
<evidence type="ECO:0000256" key="5">
    <source>
        <dbReference type="PROSITE-ProRule" id="PRU10007"/>
    </source>
</evidence>
<dbReference type="AlphaFoldDB" id="A0A967AYH3"/>
<reference evidence="8" key="1">
    <citation type="submission" date="2020-03" db="EMBL/GenBank/DDBJ databases">
        <title>Draft sequencing of Calidifontibacter sp. DB0510.</title>
        <authorList>
            <person name="Kim D.-U."/>
        </authorList>
    </citation>
    <scope>NUCLEOTIDE SEQUENCE</scope>
    <source>
        <strain evidence="8">DB0510</strain>
    </source>
</reference>
<dbReference type="CDD" id="cd07138">
    <property type="entry name" value="ALDH_CddD_SSP0762"/>
    <property type="match status" value="1"/>
</dbReference>
<dbReference type="PROSITE" id="PS00687">
    <property type="entry name" value="ALDEHYDE_DEHYDR_GLU"/>
    <property type="match status" value="1"/>
</dbReference>
<evidence type="ECO:0000256" key="3">
    <source>
        <dbReference type="ARBA" id="ARBA00024226"/>
    </source>
</evidence>
<dbReference type="RefSeq" id="WP_166192983.1">
    <property type="nucleotide sequence ID" value="NZ_JAAOIV010000002.1"/>
</dbReference>
<dbReference type="InterPro" id="IPR029510">
    <property type="entry name" value="Ald_DH_CS_GLU"/>
</dbReference>
<proteinExistence type="inferred from homology"/>
<dbReference type="FunFam" id="3.40.605.10:FF:000007">
    <property type="entry name" value="NAD/NADP-dependent betaine aldehyde dehydrogenase"/>
    <property type="match status" value="1"/>
</dbReference>
<dbReference type="PROSITE" id="PS00070">
    <property type="entry name" value="ALDEHYDE_DEHYDR_CYS"/>
    <property type="match status" value="1"/>
</dbReference>
<dbReference type="Gene3D" id="3.40.605.10">
    <property type="entry name" value="Aldehyde Dehydrogenase, Chain A, domain 1"/>
    <property type="match status" value="1"/>
</dbReference>
<feature type="active site" evidence="5">
    <location>
        <position position="253"/>
    </location>
</feature>
<dbReference type="InterPro" id="IPR016162">
    <property type="entry name" value="Ald_DH_N"/>
</dbReference>
<keyword evidence="2 6" id="KW-0560">Oxidoreductase</keyword>
<feature type="domain" description="Aldehyde dehydrogenase" evidence="7">
    <location>
        <begin position="14"/>
        <end position="469"/>
    </location>
</feature>